<dbReference type="EMBL" id="BMAC01000617">
    <property type="protein sequence ID" value="GFQ00207.1"/>
    <property type="molecule type" value="Genomic_DNA"/>
</dbReference>
<name>A0A830CLL6_9LAMI</name>
<organism evidence="1 2">
    <name type="scientific">Phtheirospermum japonicum</name>
    <dbReference type="NCBI Taxonomy" id="374723"/>
    <lineage>
        <taxon>Eukaryota</taxon>
        <taxon>Viridiplantae</taxon>
        <taxon>Streptophyta</taxon>
        <taxon>Embryophyta</taxon>
        <taxon>Tracheophyta</taxon>
        <taxon>Spermatophyta</taxon>
        <taxon>Magnoliopsida</taxon>
        <taxon>eudicotyledons</taxon>
        <taxon>Gunneridae</taxon>
        <taxon>Pentapetalae</taxon>
        <taxon>asterids</taxon>
        <taxon>lamiids</taxon>
        <taxon>Lamiales</taxon>
        <taxon>Orobanchaceae</taxon>
        <taxon>Orobanchaceae incertae sedis</taxon>
        <taxon>Phtheirospermum</taxon>
    </lineage>
</organism>
<keyword evidence="1" id="KW-0689">Ribosomal protein</keyword>
<evidence type="ECO:0000313" key="1">
    <source>
        <dbReference type="EMBL" id="GFQ00207.1"/>
    </source>
</evidence>
<evidence type="ECO:0000313" key="2">
    <source>
        <dbReference type="Proteomes" id="UP000653305"/>
    </source>
</evidence>
<dbReference type="Proteomes" id="UP000653305">
    <property type="component" value="Unassembled WGS sequence"/>
</dbReference>
<keyword evidence="1" id="KW-0687">Ribonucleoprotein</keyword>
<proteinExistence type="predicted"/>
<sequence>MTTGGTNKVYAPPLHGLAGPSFLLTPIKLRNSERGLVGLMRLWRFMCSNERLCFLLRENLRPKSCFVKHCAFPF</sequence>
<comment type="caution">
    <text evidence="1">The sequence shown here is derived from an EMBL/GenBank/DDBJ whole genome shotgun (WGS) entry which is preliminary data.</text>
</comment>
<dbReference type="GO" id="GO:0005840">
    <property type="term" value="C:ribosome"/>
    <property type="evidence" value="ECO:0007669"/>
    <property type="project" value="UniProtKB-KW"/>
</dbReference>
<protein>
    <submittedName>
        <fullName evidence="1">50S ribosomal protein l31 chloroplastic</fullName>
    </submittedName>
</protein>
<gene>
    <name evidence="1" type="ORF">PHJA_002164700</name>
</gene>
<accession>A0A830CLL6</accession>
<dbReference type="AlphaFoldDB" id="A0A830CLL6"/>
<reference evidence="1" key="1">
    <citation type="submission" date="2020-07" db="EMBL/GenBank/DDBJ databases">
        <title>Ethylene signaling mediates host invasion by parasitic plants.</title>
        <authorList>
            <person name="Yoshida S."/>
        </authorList>
    </citation>
    <scope>NUCLEOTIDE SEQUENCE</scope>
    <source>
        <strain evidence="1">Okayama</strain>
    </source>
</reference>
<keyword evidence="2" id="KW-1185">Reference proteome</keyword>